<keyword evidence="3" id="KW-1185">Reference proteome</keyword>
<sequence length="46" mass="5302">MIKGVLVKLIIVLLFFTGVVYLQRFLSKKKSKVLGLILPSMCFFIR</sequence>
<dbReference type="EMBL" id="FNFP01000009">
    <property type="protein sequence ID" value="SDL13598.1"/>
    <property type="molecule type" value="Genomic_DNA"/>
</dbReference>
<evidence type="ECO:0000313" key="3">
    <source>
        <dbReference type="Proteomes" id="UP000198718"/>
    </source>
</evidence>
<protein>
    <submittedName>
        <fullName evidence="2">Uncharacterized protein</fullName>
    </submittedName>
</protein>
<evidence type="ECO:0000313" key="2">
    <source>
        <dbReference type="EMBL" id="SDL13598.1"/>
    </source>
</evidence>
<dbReference type="Proteomes" id="UP000198718">
    <property type="component" value="Unassembled WGS sequence"/>
</dbReference>
<proteinExistence type="predicted"/>
<dbReference type="STRING" id="393762.SAMN05660472_02671"/>
<dbReference type="AlphaFoldDB" id="A0A1G9HKU1"/>
<feature type="transmembrane region" description="Helical" evidence="1">
    <location>
        <begin position="6"/>
        <end position="22"/>
    </location>
</feature>
<reference evidence="2 3" key="1">
    <citation type="submission" date="2016-10" db="EMBL/GenBank/DDBJ databases">
        <authorList>
            <person name="de Groot N.N."/>
        </authorList>
    </citation>
    <scope>NUCLEOTIDE SEQUENCE [LARGE SCALE GENOMIC DNA]</scope>
    <source>
        <strain evidence="2 3">DSM 18346</strain>
    </source>
</reference>
<keyword evidence="1" id="KW-0472">Membrane</keyword>
<name>A0A1G9HKU1_9FIRM</name>
<accession>A0A1G9HKU1</accession>
<gene>
    <name evidence="2" type="ORF">SAMN05660472_02671</name>
</gene>
<evidence type="ECO:0000256" key="1">
    <source>
        <dbReference type="SAM" id="Phobius"/>
    </source>
</evidence>
<keyword evidence="1" id="KW-1133">Transmembrane helix</keyword>
<keyword evidence="1" id="KW-0812">Transmembrane</keyword>
<organism evidence="2 3">
    <name type="scientific">Natronincola ferrireducens</name>
    <dbReference type="NCBI Taxonomy" id="393762"/>
    <lineage>
        <taxon>Bacteria</taxon>
        <taxon>Bacillati</taxon>
        <taxon>Bacillota</taxon>
        <taxon>Clostridia</taxon>
        <taxon>Peptostreptococcales</taxon>
        <taxon>Natronincolaceae</taxon>
        <taxon>Natronincola</taxon>
    </lineage>
</organism>